<keyword evidence="1" id="KW-0732">Signal</keyword>
<evidence type="ECO:0000313" key="2">
    <source>
        <dbReference type="Proteomes" id="UP000695000"/>
    </source>
</evidence>
<protein>
    <submittedName>
        <fullName evidence="3">Uncharacterized protein LOC108559659</fullName>
    </submittedName>
</protein>
<dbReference type="GeneID" id="108559659"/>
<dbReference type="Proteomes" id="UP000695000">
    <property type="component" value="Unplaced"/>
</dbReference>
<reference evidence="3" key="1">
    <citation type="submission" date="2025-08" db="UniProtKB">
        <authorList>
            <consortium name="RefSeq"/>
        </authorList>
    </citation>
    <scope>IDENTIFICATION</scope>
    <source>
        <tissue evidence="3">Whole Larva</tissue>
    </source>
</reference>
<evidence type="ECO:0000313" key="3">
    <source>
        <dbReference type="RefSeq" id="XP_017772498.1"/>
    </source>
</evidence>
<keyword evidence="2" id="KW-1185">Reference proteome</keyword>
<sequence>MHSSTKFFILLSIVCFQPAAFLDECSLSDFEFKIRQVYISVEQMVSSSETSIEDEVSQTRSRLNAEAENLKMDIKTGSSNCRRWYEHVESLQKNMINITNQFQSCELNPGLNTLRRAKNAVSLMLRDAYFLKDACWVIDDMHTRFQEEVTKGKDETSACIAREAREIEKHLGSVSSNWKKCIF</sequence>
<dbReference type="RefSeq" id="XP_017772498.1">
    <property type="nucleotide sequence ID" value="XM_017917009.1"/>
</dbReference>
<organism evidence="2 3">
    <name type="scientific">Nicrophorus vespilloides</name>
    <name type="common">Boreal carrion beetle</name>
    <dbReference type="NCBI Taxonomy" id="110193"/>
    <lineage>
        <taxon>Eukaryota</taxon>
        <taxon>Metazoa</taxon>
        <taxon>Ecdysozoa</taxon>
        <taxon>Arthropoda</taxon>
        <taxon>Hexapoda</taxon>
        <taxon>Insecta</taxon>
        <taxon>Pterygota</taxon>
        <taxon>Neoptera</taxon>
        <taxon>Endopterygota</taxon>
        <taxon>Coleoptera</taxon>
        <taxon>Polyphaga</taxon>
        <taxon>Staphyliniformia</taxon>
        <taxon>Silphidae</taxon>
        <taxon>Nicrophorinae</taxon>
        <taxon>Nicrophorus</taxon>
    </lineage>
</organism>
<feature type="chain" id="PRO_5046843353" evidence="1">
    <location>
        <begin position="22"/>
        <end position="183"/>
    </location>
</feature>
<accession>A0ABM1MD48</accession>
<proteinExistence type="predicted"/>
<evidence type="ECO:0000256" key="1">
    <source>
        <dbReference type="SAM" id="SignalP"/>
    </source>
</evidence>
<feature type="signal peptide" evidence="1">
    <location>
        <begin position="1"/>
        <end position="21"/>
    </location>
</feature>
<gene>
    <name evidence="3" type="primary">LOC108559659</name>
</gene>
<name>A0ABM1MD48_NICVS</name>